<gene>
    <name evidence="2" type="ORF">BYL167_LOCUS1822</name>
    <name evidence="3" type="ORF">GIL414_LOCUS4798</name>
</gene>
<dbReference type="Pfam" id="PF00656">
    <property type="entry name" value="Peptidase_C14"/>
    <property type="match status" value="2"/>
</dbReference>
<dbReference type="PANTHER" id="PTHR22576:SF37">
    <property type="entry name" value="MUCOSA-ASSOCIATED LYMPHOID TISSUE LYMPHOMA TRANSLOCATION PROTEIN 1"/>
    <property type="match status" value="1"/>
</dbReference>
<dbReference type="Proteomes" id="UP000681967">
    <property type="component" value="Unassembled WGS sequence"/>
</dbReference>
<name>A0A8S2ISK5_9BILA</name>
<dbReference type="GO" id="GO:0006508">
    <property type="term" value="P:proteolysis"/>
    <property type="evidence" value="ECO:0007669"/>
    <property type="project" value="InterPro"/>
</dbReference>
<dbReference type="InterPro" id="IPR029030">
    <property type="entry name" value="Caspase-like_dom_sf"/>
</dbReference>
<feature type="domain" description="Caspase family p20" evidence="1">
    <location>
        <begin position="10"/>
        <end position="87"/>
    </location>
</feature>
<protein>
    <recommendedName>
        <fullName evidence="1">Caspase family p20 domain-containing protein</fullName>
    </recommendedName>
</protein>
<accession>A0A8S2ISK5</accession>
<evidence type="ECO:0000313" key="3">
    <source>
        <dbReference type="EMBL" id="CAF3866749.1"/>
    </source>
</evidence>
<evidence type="ECO:0000313" key="4">
    <source>
        <dbReference type="Proteomes" id="UP000681967"/>
    </source>
</evidence>
<dbReference type="SUPFAM" id="SSF52129">
    <property type="entry name" value="Caspase-like"/>
    <property type="match status" value="1"/>
</dbReference>
<dbReference type="AlphaFoldDB" id="A0A8S2ISK5"/>
<dbReference type="Gene3D" id="3.40.50.1460">
    <property type="match status" value="2"/>
</dbReference>
<dbReference type="GO" id="GO:0004197">
    <property type="term" value="F:cysteine-type endopeptidase activity"/>
    <property type="evidence" value="ECO:0007669"/>
    <property type="project" value="InterPro"/>
</dbReference>
<comment type="caution">
    <text evidence="2">The sequence shown here is derived from an EMBL/GenBank/DDBJ whole genome shotgun (WGS) entry which is preliminary data.</text>
</comment>
<dbReference type="PROSITE" id="PS50208">
    <property type="entry name" value="CASPASE_P20"/>
    <property type="match status" value="1"/>
</dbReference>
<dbReference type="EMBL" id="CAJOBJ010001196">
    <property type="protein sequence ID" value="CAF3866749.1"/>
    <property type="molecule type" value="Genomic_DNA"/>
</dbReference>
<dbReference type="Proteomes" id="UP000681720">
    <property type="component" value="Unassembled WGS sequence"/>
</dbReference>
<dbReference type="InterPro" id="IPR052039">
    <property type="entry name" value="Caspase-related_regulators"/>
</dbReference>
<organism evidence="2 4">
    <name type="scientific">Rotaria magnacalcarata</name>
    <dbReference type="NCBI Taxonomy" id="392030"/>
    <lineage>
        <taxon>Eukaryota</taxon>
        <taxon>Metazoa</taxon>
        <taxon>Spiralia</taxon>
        <taxon>Gnathifera</taxon>
        <taxon>Rotifera</taxon>
        <taxon>Eurotatoria</taxon>
        <taxon>Bdelloidea</taxon>
        <taxon>Philodinida</taxon>
        <taxon>Philodinidae</taxon>
        <taxon>Rotaria</taxon>
    </lineage>
</organism>
<proteinExistence type="predicted"/>
<reference evidence="2" key="1">
    <citation type="submission" date="2021-02" db="EMBL/GenBank/DDBJ databases">
        <authorList>
            <person name="Nowell W R."/>
        </authorList>
    </citation>
    <scope>NUCLEOTIDE SEQUENCE</scope>
</reference>
<sequence>MARSASRQGQRKLAFVIGIGKYDNINKLSNPENDANDMSSALESIGFTVTQAAHLNRVEMQQAIVKFENSIHPGDMVLFYFAGHGVQWKVRIDALNVKQISPTQRTTYHLRNPELDQWGAGDSEPADFKSMEKAGSLIAFACAPGTEADEGQGQRNGLFTKHLLQHIKTPNEDVAIMLRTVKEGVKNDPSSKQIPFLNDGLVKKNIFLNHRPQGT</sequence>
<dbReference type="PANTHER" id="PTHR22576">
    <property type="entry name" value="MUCOSA ASSOCIATED LYMPHOID TISSUE LYMPHOMA TRANSLOCATION PROTEIN 1/PARACASPASE"/>
    <property type="match status" value="1"/>
</dbReference>
<dbReference type="InterPro" id="IPR011600">
    <property type="entry name" value="Pept_C14_caspase"/>
</dbReference>
<dbReference type="InterPro" id="IPR001309">
    <property type="entry name" value="Pept_C14_p20"/>
</dbReference>
<evidence type="ECO:0000259" key="1">
    <source>
        <dbReference type="PROSITE" id="PS50208"/>
    </source>
</evidence>
<dbReference type="EMBL" id="CAJOBH010000294">
    <property type="protein sequence ID" value="CAF3778761.1"/>
    <property type="molecule type" value="Genomic_DNA"/>
</dbReference>
<evidence type="ECO:0000313" key="2">
    <source>
        <dbReference type="EMBL" id="CAF3778761.1"/>
    </source>
</evidence>